<dbReference type="OrthoDB" id="10536269at2759"/>
<evidence type="ECO:0000256" key="1">
    <source>
        <dbReference type="SAM" id="MobiDB-lite"/>
    </source>
</evidence>
<evidence type="ECO:0000313" key="2">
    <source>
        <dbReference type="EMBL" id="SJK99247.1"/>
    </source>
</evidence>
<organism evidence="2 3">
    <name type="scientific">Armillaria ostoyae</name>
    <name type="common">Armillaria root rot fungus</name>
    <dbReference type="NCBI Taxonomy" id="47428"/>
    <lineage>
        <taxon>Eukaryota</taxon>
        <taxon>Fungi</taxon>
        <taxon>Dikarya</taxon>
        <taxon>Basidiomycota</taxon>
        <taxon>Agaricomycotina</taxon>
        <taxon>Agaricomycetes</taxon>
        <taxon>Agaricomycetidae</taxon>
        <taxon>Agaricales</taxon>
        <taxon>Marasmiineae</taxon>
        <taxon>Physalacriaceae</taxon>
        <taxon>Armillaria</taxon>
    </lineage>
</organism>
<keyword evidence="3" id="KW-1185">Reference proteome</keyword>
<dbReference type="EMBL" id="FUEG01000002">
    <property type="protein sequence ID" value="SJK99247.1"/>
    <property type="molecule type" value="Genomic_DNA"/>
</dbReference>
<dbReference type="Proteomes" id="UP000219338">
    <property type="component" value="Unassembled WGS sequence"/>
</dbReference>
<name>A0A284QS21_ARMOS</name>
<gene>
    <name evidence="2" type="ORF">ARMOST_02538</name>
</gene>
<accession>A0A284QS21</accession>
<dbReference type="AlphaFoldDB" id="A0A284QS21"/>
<evidence type="ECO:0000313" key="3">
    <source>
        <dbReference type="Proteomes" id="UP000219338"/>
    </source>
</evidence>
<proteinExistence type="predicted"/>
<feature type="region of interest" description="Disordered" evidence="1">
    <location>
        <begin position="15"/>
        <end position="65"/>
    </location>
</feature>
<protein>
    <submittedName>
        <fullName evidence="2">Uncharacterized protein</fullName>
    </submittedName>
</protein>
<sequence length="184" mass="20265">MYGGLLPEFFVLTPSRPRQQPSAPPWFIQSARRHADKAPVKNASSSCTKPSKPRHRAGASPSPLIRPFPPTFGPPIYETVMPMMIVARPEIVAVSSDLAIDETTLVRGTIYRCGRTPRHPWQSVYPKTAAAAVSSDLAIEETTFVGGTTCHHRRFFHVLDNVSIRATLLAGEGPFLNSITFRVE</sequence>
<reference evidence="3" key="1">
    <citation type="journal article" date="2017" name="Nat. Ecol. Evol.">
        <title>Genome expansion and lineage-specific genetic innovations in the forest pathogenic fungi Armillaria.</title>
        <authorList>
            <person name="Sipos G."/>
            <person name="Prasanna A.N."/>
            <person name="Walter M.C."/>
            <person name="O'Connor E."/>
            <person name="Balint B."/>
            <person name="Krizsan K."/>
            <person name="Kiss B."/>
            <person name="Hess J."/>
            <person name="Varga T."/>
            <person name="Slot J."/>
            <person name="Riley R."/>
            <person name="Boka B."/>
            <person name="Rigling D."/>
            <person name="Barry K."/>
            <person name="Lee J."/>
            <person name="Mihaltcheva S."/>
            <person name="LaButti K."/>
            <person name="Lipzen A."/>
            <person name="Waldron R."/>
            <person name="Moloney N.M."/>
            <person name="Sperisen C."/>
            <person name="Kredics L."/>
            <person name="Vagvoelgyi C."/>
            <person name="Patrignani A."/>
            <person name="Fitzpatrick D."/>
            <person name="Nagy I."/>
            <person name="Doyle S."/>
            <person name="Anderson J.B."/>
            <person name="Grigoriev I.V."/>
            <person name="Gueldener U."/>
            <person name="Muensterkoetter M."/>
            <person name="Nagy L.G."/>
        </authorList>
    </citation>
    <scope>NUCLEOTIDE SEQUENCE [LARGE SCALE GENOMIC DNA]</scope>
    <source>
        <strain evidence="3">C18/9</strain>
    </source>
</reference>